<feature type="domain" description="Carrier" evidence="1">
    <location>
        <begin position="17"/>
        <end position="96"/>
    </location>
</feature>
<dbReference type="Pfam" id="PF00550">
    <property type="entry name" value="PP-binding"/>
    <property type="match status" value="1"/>
</dbReference>
<dbReference type="InterPro" id="IPR009081">
    <property type="entry name" value="PP-bd_ACP"/>
</dbReference>
<dbReference type="InterPro" id="IPR036736">
    <property type="entry name" value="ACP-like_sf"/>
</dbReference>
<keyword evidence="3" id="KW-1185">Reference proteome</keyword>
<organism evidence="2 3">
    <name type="scientific">Goodfellowiella coeruleoviolacea</name>
    <dbReference type="NCBI Taxonomy" id="334858"/>
    <lineage>
        <taxon>Bacteria</taxon>
        <taxon>Bacillati</taxon>
        <taxon>Actinomycetota</taxon>
        <taxon>Actinomycetes</taxon>
        <taxon>Pseudonocardiales</taxon>
        <taxon>Pseudonocardiaceae</taxon>
        <taxon>Goodfellowiella</taxon>
    </lineage>
</organism>
<evidence type="ECO:0000313" key="2">
    <source>
        <dbReference type="EMBL" id="MCP2163165.1"/>
    </source>
</evidence>
<sequence length="98" mass="10621">MREADVVLDQNDVADTAAVAGRIKALLGTILGDPALAATIDENTSIVNDLGLDSIQMINFLLQLEDEFNLELDFEDLSLEQLDSLRQLTAFVSEAGAR</sequence>
<proteinExistence type="predicted"/>
<reference evidence="2" key="1">
    <citation type="submission" date="2022-06" db="EMBL/GenBank/DDBJ databases">
        <title>Genomic Encyclopedia of Archaeal and Bacterial Type Strains, Phase II (KMG-II): from individual species to whole genera.</title>
        <authorList>
            <person name="Goeker M."/>
        </authorList>
    </citation>
    <scope>NUCLEOTIDE SEQUENCE</scope>
    <source>
        <strain evidence="2">DSM 43935</strain>
    </source>
</reference>
<dbReference type="RefSeq" id="WP_253765565.1">
    <property type="nucleotide sequence ID" value="NZ_JAMTCK010000001.1"/>
</dbReference>
<dbReference type="AlphaFoldDB" id="A0AAE3G7U8"/>
<accession>A0AAE3G7U8</accession>
<dbReference type="SUPFAM" id="SSF47336">
    <property type="entry name" value="ACP-like"/>
    <property type="match status" value="1"/>
</dbReference>
<dbReference type="Proteomes" id="UP001206128">
    <property type="component" value="Unassembled WGS sequence"/>
</dbReference>
<evidence type="ECO:0000259" key="1">
    <source>
        <dbReference type="PROSITE" id="PS50075"/>
    </source>
</evidence>
<gene>
    <name evidence="2" type="ORF">LX83_000005</name>
</gene>
<name>A0AAE3G7U8_9PSEU</name>
<dbReference type="EMBL" id="JAMTCK010000001">
    <property type="protein sequence ID" value="MCP2163165.1"/>
    <property type="molecule type" value="Genomic_DNA"/>
</dbReference>
<protein>
    <submittedName>
        <fullName evidence="2">Acyl carrier protein</fullName>
    </submittedName>
</protein>
<dbReference type="PROSITE" id="PS50075">
    <property type="entry name" value="CARRIER"/>
    <property type="match status" value="1"/>
</dbReference>
<comment type="caution">
    <text evidence="2">The sequence shown here is derived from an EMBL/GenBank/DDBJ whole genome shotgun (WGS) entry which is preliminary data.</text>
</comment>
<dbReference type="Gene3D" id="1.10.1200.10">
    <property type="entry name" value="ACP-like"/>
    <property type="match status" value="1"/>
</dbReference>
<evidence type="ECO:0000313" key="3">
    <source>
        <dbReference type="Proteomes" id="UP001206128"/>
    </source>
</evidence>